<sequence>MIRRFSTFCLAAAQLAVFTQSSLANDSADLVLRNGTIVTMDEARPAAEALAISDGRIVAVGSNEDIEKLVRPDTEVLDLGGRTVIPGLVDTHIHAIRGGQTYPFETYWHDETSLASALEALKTAARDRASDQWVAVVGSWHPDQFAERRAPDVADLDKTLPQTPAYVQYLYDYALVNTKGIDLLALDSAAPKLPPGITIERNEESRATGRLFGNIGSFNVLFGQLSAIGKNERKANLKVFFSHLNAVGVTGFIDPSAGPAAGYEPFFALRDEGGLTLRAGYRIPAAHPGKEAEWFREIMSFRPAVHDDGTLSFLGLGESLVFAMNDGVQMGPGFAPPKEARDELLKVAQFAAERRIPVEIHAYTDDAASAILDVFEEVHKTHPLNDLRWSIAHLNTGSEPTLDRMQKMGLAYTVQMGPYFEGAAIADANGTAVAAVSPPTRLAIDKGLLVAGGTDSTRIGVAGVWQAIEYHLTGRSLGGTVQKANDQLLTREEALRLYTRNAAWIAFAEEDRGTLSAGKLADLAVLDKPYMTMPVDEIDTIRSVLTLLGGKVVYDAGALRSAEQ</sequence>
<feature type="domain" description="Amidohydrolase 3" evidence="2">
    <location>
        <begin position="75"/>
        <end position="554"/>
    </location>
</feature>
<keyword evidence="3" id="KW-0614">Plasmid</keyword>
<dbReference type="PANTHER" id="PTHR22642:SF21">
    <property type="entry name" value="PERIPLASMIC PROTEIN"/>
    <property type="match status" value="1"/>
</dbReference>
<proteinExistence type="predicted"/>
<dbReference type="EMBL" id="CP098808">
    <property type="protein sequence ID" value="USJ26240.1"/>
    <property type="molecule type" value="Genomic_DNA"/>
</dbReference>
<dbReference type="GO" id="GO:0016810">
    <property type="term" value="F:hydrolase activity, acting on carbon-nitrogen (but not peptide) bonds"/>
    <property type="evidence" value="ECO:0007669"/>
    <property type="project" value="InterPro"/>
</dbReference>
<dbReference type="PANTHER" id="PTHR22642">
    <property type="entry name" value="IMIDAZOLONEPROPIONASE"/>
    <property type="match status" value="1"/>
</dbReference>
<protein>
    <submittedName>
        <fullName evidence="3">Amidohydrolase</fullName>
    </submittedName>
</protein>
<dbReference type="Gene3D" id="2.30.40.10">
    <property type="entry name" value="Urease, subunit C, domain 1"/>
    <property type="match status" value="1"/>
</dbReference>
<dbReference type="RefSeq" id="WP_252160759.1">
    <property type="nucleotide sequence ID" value="NZ_CP098808.1"/>
</dbReference>
<accession>A0A9Q8YDL7</accession>
<evidence type="ECO:0000256" key="1">
    <source>
        <dbReference type="SAM" id="SignalP"/>
    </source>
</evidence>
<dbReference type="InterPro" id="IPR032466">
    <property type="entry name" value="Metal_Hydrolase"/>
</dbReference>
<dbReference type="InterPro" id="IPR013108">
    <property type="entry name" value="Amidohydro_3"/>
</dbReference>
<dbReference type="Gene3D" id="3.10.310.70">
    <property type="match status" value="1"/>
</dbReference>
<dbReference type="InterPro" id="IPR033932">
    <property type="entry name" value="YtcJ-like"/>
</dbReference>
<dbReference type="Gene3D" id="3.20.20.140">
    <property type="entry name" value="Metal-dependent hydrolases"/>
    <property type="match status" value="1"/>
</dbReference>
<evidence type="ECO:0000313" key="4">
    <source>
        <dbReference type="Proteomes" id="UP001055460"/>
    </source>
</evidence>
<keyword evidence="1" id="KW-0732">Signal</keyword>
<dbReference type="Pfam" id="PF07969">
    <property type="entry name" value="Amidohydro_3"/>
    <property type="match status" value="1"/>
</dbReference>
<dbReference type="CDD" id="cd01300">
    <property type="entry name" value="YtcJ_like"/>
    <property type="match status" value="1"/>
</dbReference>
<organism evidence="3 4">
    <name type="scientific">Ensifer adhaerens</name>
    <name type="common">Sinorhizobium morelense</name>
    <dbReference type="NCBI Taxonomy" id="106592"/>
    <lineage>
        <taxon>Bacteria</taxon>
        <taxon>Pseudomonadati</taxon>
        <taxon>Pseudomonadota</taxon>
        <taxon>Alphaproteobacteria</taxon>
        <taxon>Hyphomicrobiales</taxon>
        <taxon>Rhizobiaceae</taxon>
        <taxon>Sinorhizobium/Ensifer group</taxon>
        <taxon>Ensifer</taxon>
    </lineage>
</organism>
<evidence type="ECO:0000259" key="2">
    <source>
        <dbReference type="Pfam" id="PF07969"/>
    </source>
</evidence>
<reference evidence="3" key="1">
    <citation type="submission" date="2022-06" db="EMBL/GenBank/DDBJ databases">
        <title>Physiological and biochemical characterization and genomic elucidation of a strain of the genus Ensifer adhaerens M8 that combines arsenic oxidation and chromium reduction.</title>
        <authorList>
            <person name="Li X."/>
            <person name="Yu c."/>
        </authorList>
    </citation>
    <scope>NUCLEOTIDE SEQUENCE</scope>
    <source>
        <strain evidence="3">M8</strain>
        <plasmid evidence="3">pA</plasmid>
    </source>
</reference>
<feature type="chain" id="PRO_5040363223" evidence="1">
    <location>
        <begin position="25"/>
        <end position="564"/>
    </location>
</feature>
<dbReference type="SUPFAM" id="SSF51338">
    <property type="entry name" value="Composite domain of metallo-dependent hydrolases"/>
    <property type="match status" value="1"/>
</dbReference>
<name>A0A9Q8YDL7_ENSAD</name>
<dbReference type="AlphaFoldDB" id="A0A9Q8YDL7"/>
<dbReference type="SUPFAM" id="SSF51556">
    <property type="entry name" value="Metallo-dependent hydrolases"/>
    <property type="match status" value="1"/>
</dbReference>
<gene>
    <name evidence="3" type="ORF">NE863_19935</name>
</gene>
<evidence type="ECO:0000313" key="3">
    <source>
        <dbReference type="EMBL" id="USJ26240.1"/>
    </source>
</evidence>
<dbReference type="InterPro" id="IPR011059">
    <property type="entry name" value="Metal-dep_hydrolase_composite"/>
</dbReference>
<geneLocation type="plasmid" evidence="3 4">
    <name>pA</name>
</geneLocation>
<feature type="signal peptide" evidence="1">
    <location>
        <begin position="1"/>
        <end position="24"/>
    </location>
</feature>
<dbReference type="Proteomes" id="UP001055460">
    <property type="component" value="Plasmid pA"/>
</dbReference>